<protein>
    <submittedName>
        <fullName evidence="2">Uncharacterized protein</fullName>
    </submittedName>
</protein>
<evidence type="ECO:0000313" key="2">
    <source>
        <dbReference type="EMBL" id="KAJ7042325.1"/>
    </source>
</evidence>
<sequence length="395" mass="41918">MLPDTYTPPAIERLAAHPPPLDFVPCRIPEMLGDNWGSHLDFSRWKNKRYWVLFSIGEEAVYTRKAECLHAKPAEDAELDVVAGIDTWVEVLRIWAAYCFHKHGRCAEHSPRCNVDNCPDHPLPDDPALVGVVKIKIEGGSQVKKERTTPALRASSTFAQATPSRASGTIKVVRPSSKNHRAPPSRTASKGRTARRQSAVHGTHRTAAPGLTPVPNSEDDDIDSDGAPRSGAPLFDPDTPPASAATPAPSSVAPSPPTSTTLSSATSLSASTEGPAPASTKGKGRDPQLPNAVASTSSISRAVPRSNTIASTSTRSSAVVPTTTVSGAVRRDGAFYCGVDGSINHQLDDAFSAVAHGPLHVVHGFEAATEFARKAAEKWESARRTAAAELMQVDN</sequence>
<proteinExistence type="predicted"/>
<comment type="caution">
    <text evidence="2">The sequence shown here is derived from an EMBL/GenBank/DDBJ whole genome shotgun (WGS) entry which is preliminary data.</text>
</comment>
<reference evidence="2" key="1">
    <citation type="submission" date="2023-03" db="EMBL/GenBank/DDBJ databases">
        <title>Massive genome expansion in bonnet fungi (Mycena s.s.) driven by repeated elements and novel gene families across ecological guilds.</title>
        <authorList>
            <consortium name="Lawrence Berkeley National Laboratory"/>
            <person name="Harder C.B."/>
            <person name="Miyauchi S."/>
            <person name="Viragh M."/>
            <person name="Kuo A."/>
            <person name="Thoen E."/>
            <person name="Andreopoulos B."/>
            <person name="Lu D."/>
            <person name="Skrede I."/>
            <person name="Drula E."/>
            <person name="Henrissat B."/>
            <person name="Morin E."/>
            <person name="Kohler A."/>
            <person name="Barry K."/>
            <person name="LaButti K."/>
            <person name="Morin E."/>
            <person name="Salamov A."/>
            <person name="Lipzen A."/>
            <person name="Mereny Z."/>
            <person name="Hegedus B."/>
            <person name="Baldrian P."/>
            <person name="Stursova M."/>
            <person name="Weitz H."/>
            <person name="Taylor A."/>
            <person name="Grigoriev I.V."/>
            <person name="Nagy L.G."/>
            <person name="Martin F."/>
            <person name="Kauserud H."/>
        </authorList>
    </citation>
    <scope>NUCLEOTIDE SEQUENCE</scope>
    <source>
        <strain evidence="2">CBHHK200</strain>
    </source>
</reference>
<feature type="compositionally biased region" description="Polar residues" evidence="1">
    <location>
        <begin position="154"/>
        <end position="167"/>
    </location>
</feature>
<feature type="compositionally biased region" description="Polar residues" evidence="1">
    <location>
        <begin position="293"/>
        <end position="317"/>
    </location>
</feature>
<gene>
    <name evidence="2" type="ORF">C8F04DRAFT_1252299</name>
</gene>
<organism evidence="2 3">
    <name type="scientific">Mycena alexandri</name>
    <dbReference type="NCBI Taxonomy" id="1745969"/>
    <lineage>
        <taxon>Eukaryota</taxon>
        <taxon>Fungi</taxon>
        <taxon>Dikarya</taxon>
        <taxon>Basidiomycota</taxon>
        <taxon>Agaricomycotina</taxon>
        <taxon>Agaricomycetes</taxon>
        <taxon>Agaricomycetidae</taxon>
        <taxon>Agaricales</taxon>
        <taxon>Marasmiineae</taxon>
        <taxon>Mycenaceae</taxon>
        <taxon>Mycena</taxon>
    </lineage>
</organism>
<feature type="region of interest" description="Disordered" evidence="1">
    <location>
        <begin position="142"/>
        <end position="317"/>
    </location>
</feature>
<feature type="compositionally biased region" description="Low complexity" evidence="1">
    <location>
        <begin position="241"/>
        <end position="272"/>
    </location>
</feature>
<dbReference type="AlphaFoldDB" id="A0AAD6TC61"/>
<name>A0AAD6TC61_9AGAR</name>
<dbReference type="Proteomes" id="UP001218188">
    <property type="component" value="Unassembled WGS sequence"/>
</dbReference>
<evidence type="ECO:0000313" key="3">
    <source>
        <dbReference type="Proteomes" id="UP001218188"/>
    </source>
</evidence>
<keyword evidence="3" id="KW-1185">Reference proteome</keyword>
<evidence type="ECO:0000256" key="1">
    <source>
        <dbReference type="SAM" id="MobiDB-lite"/>
    </source>
</evidence>
<accession>A0AAD6TC61</accession>
<dbReference type="EMBL" id="JARJCM010000013">
    <property type="protein sequence ID" value="KAJ7042325.1"/>
    <property type="molecule type" value="Genomic_DNA"/>
</dbReference>